<gene>
    <name evidence="2" type="ORF">STAS_31432</name>
</gene>
<dbReference type="Proteomes" id="UP000325081">
    <property type="component" value="Unassembled WGS sequence"/>
</dbReference>
<name>A0A5A7R8V8_STRAF</name>
<reference evidence="3" key="1">
    <citation type="journal article" date="2019" name="Curr. Biol.">
        <title>Genome Sequence of Striga asiatica Provides Insight into the Evolution of Plant Parasitism.</title>
        <authorList>
            <person name="Yoshida S."/>
            <person name="Kim S."/>
            <person name="Wafula E.K."/>
            <person name="Tanskanen J."/>
            <person name="Kim Y.M."/>
            <person name="Honaas L."/>
            <person name="Yang Z."/>
            <person name="Spallek T."/>
            <person name="Conn C.E."/>
            <person name="Ichihashi Y."/>
            <person name="Cheong K."/>
            <person name="Cui S."/>
            <person name="Der J.P."/>
            <person name="Gundlach H."/>
            <person name="Jiao Y."/>
            <person name="Hori C."/>
            <person name="Ishida J.K."/>
            <person name="Kasahara H."/>
            <person name="Kiba T."/>
            <person name="Kim M.S."/>
            <person name="Koo N."/>
            <person name="Laohavisit A."/>
            <person name="Lee Y.H."/>
            <person name="Lumba S."/>
            <person name="McCourt P."/>
            <person name="Mortimer J.C."/>
            <person name="Mutuku J.M."/>
            <person name="Nomura T."/>
            <person name="Sasaki-Sekimoto Y."/>
            <person name="Seto Y."/>
            <person name="Wang Y."/>
            <person name="Wakatake T."/>
            <person name="Sakakibara H."/>
            <person name="Demura T."/>
            <person name="Yamaguchi S."/>
            <person name="Yoneyama K."/>
            <person name="Manabe R.I."/>
            <person name="Nelson D.C."/>
            <person name="Schulman A.H."/>
            <person name="Timko M.P."/>
            <person name="dePamphilis C.W."/>
            <person name="Choi D."/>
            <person name="Shirasu K."/>
        </authorList>
    </citation>
    <scope>NUCLEOTIDE SEQUENCE [LARGE SCALE GENOMIC DNA]</scope>
    <source>
        <strain evidence="3">cv. UVA1</strain>
    </source>
</reference>
<dbReference type="InterPro" id="IPR006566">
    <property type="entry name" value="FBD"/>
</dbReference>
<evidence type="ECO:0000313" key="3">
    <source>
        <dbReference type="Proteomes" id="UP000325081"/>
    </source>
</evidence>
<organism evidence="2 3">
    <name type="scientific">Striga asiatica</name>
    <name type="common">Asiatic witchweed</name>
    <name type="synonym">Buchnera asiatica</name>
    <dbReference type="NCBI Taxonomy" id="4170"/>
    <lineage>
        <taxon>Eukaryota</taxon>
        <taxon>Viridiplantae</taxon>
        <taxon>Streptophyta</taxon>
        <taxon>Embryophyta</taxon>
        <taxon>Tracheophyta</taxon>
        <taxon>Spermatophyta</taxon>
        <taxon>Magnoliopsida</taxon>
        <taxon>eudicotyledons</taxon>
        <taxon>Gunneridae</taxon>
        <taxon>Pentapetalae</taxon>
        <taxon>asterids</taxon>
        <taxon>lamiids</taxon>
        <taxon>Lamiales</taxon>
        <taxon>Orobanchaceae</taxon>
        <taxon>Buchnereae</taxon>
        <taxon>Striga</taxon>
    </lineage>
</organism>
<dbReference type="AlphaFoldDB" id="A0A5A7R8V8"/>
<evidence type="ECO:0000313" key="2">
    <source>
        <dbReference type="EMBL" id="GER53876.1"/>
    </source>
</evidence>
<protein>
    <submittedName>
        <fullName evidence="2">F-box/RNI-like/FBD-like domains-containing protein</fullName>
    </submittedName>
</protein>
<proteinExistence type="predicted"/>
<dbReference type="EMBL" id="BKCP01010848">
    <property type="protein sequence ID" value="GER53876.1"/>
    <property type="molecule type" value="Genomic_DNA"/>
</dbReference>
<comment type="caution">
    <text evidence="2">The sequence shown here is derived from an EMBL/GenBank/DDBJ whole genome shotgun (WGS) entry which is preliminary data.</text>
</comment>
<accession>A0A5A7R8V8</accession>
<evidence type="ECO:0000259" key="1">
    <source>
        <dbReference type="Pfam" id="PF08387"/>
    </source>
</evidence>
<keyword evidence="3" id="KW-1185">Reference proteome</keyword>
<sequence length="150" mass="17040">MLNRNSIVIASRKHRKITDGGSGTRLTTSSYTFQPSFQLEDRDSPMSQFVWEDEELESARFILGNARVLRRMDIRFPSISTTPETKSNALEKIYLFPKQIYNQARLKSGPLLGEQRASRMKMISANTSLTSESQCSSGATSWDKIAFYCK</sequence>
<dbReference type="Pfam" id="PF08387">
    <property type="entry name" value="FBD"/>
    <property type="match status" value="1"/>
</dbReference>
<feature type="domain" description="FBD" evidence="1">
    <location>
        <begin position="47"/>
        <end position="73"/>
    </location>
</feature>